<evidence type="ECO:0000313" key="2">
    <source>
        <dbReference type="EMBL" id="CAE0350700.1"/>
    </source>
</evidence>
<protein>
    <submittedName>
        <fullName evidence="2">Uncharacterized protein</fullName>
    </submittedName>
</protein>
<dbReference type="InterPro" id="IPR051147">
    <property type="entry name" value="CFAP_domain-containing"/>
</dbReference>
<dbReference type="EMBL" id="HBII01023216">
    <property type="protein sequence ID" value="CAE0350700.1"/>
    <property type="molecule type" value="Transcribed_RNA"/>
</dbReference>
<feature type="coiled-coil region" evidence="1">
    <location>
        <begin position="65"/>
        <end position="138"/>
    </location>
</feature>
<gene>
    <name evidence="2" type="ORF">EHAR0213_LOCUS9614</name>
</gene>
<dbReference type="PANTHER" id="PTHR21683">
    <property type="entry name" value="COILED-COIL DOMAIN-CONTAINING PROTEIN 42 LIKE-2-LIKE-RELATED"/>
    <property type="match status" value="1"/>
</dbReference>
<reference evidence="2" key="1">
    <citation type="submission" date="2021-01" db="EMBL/GenBank/DDBJ databases">
        <authorList>
            <person name="Corre E."/>
            <person name="Pelletier E."/>
            <person name="Niang G."/>
            <person name="Scheremetjew M."/>
            <person name="Finn R."/>
            <person name="Kale V."/>
            <person name="Holt S."/>
            <person name="Cochrane G."/>
            <person name="Meng A."/>
            <person name="Brown T."/>
            <person name="Cohen L."/>
        </authorList>
    </citation>
    <scope>NUCLEOTIDE SEQUENCE</scope>
    <source>
        <strain evidence="2">FSP1.4</strain>
    </source>
</reference>
<sequence length="215" mass="24815">MKRRKSKLARLLLTTLIDSTMSSLRKAIGLRNKVEAMKEYENFLKMVKEQNQDEFNELNDIVSRYNTLSESNKKLQKGLDDLNKLKEDVNVKTATYMKEKKTQRMTITNDIGEYQKKLEEIEDQKGKMQSNSEEMKSKKIEGTSEIGKIIMSIDNLLIKCESINNKKGTFNLVDSKIKTVENLAERGENAIVQLETIKDSIIDMQSLIKILEQNN</sequence>
<organism evidence="2">
    <name type="scientific">Euplotes harpa</name>
    <dbReference type="NCBI Taxonomy" id="151035"/>
    <lineage>
        <taxon>Eukaryota</taxon>
        <taxon>Sar</taxon>
        <taxon>Alveolata</taxon>
        <taxon>Ciliophora</taxon>
        <taxon>Intramacronucleata</taxon>
        <taxon>Spirotrichea</taxon>
        <taxon>Hypotrichia</taxon>
        <taxon>Euplotida</taxon>
        <taxon>Euplotidae</taxon>
        <taxon>Euplotes</taxon>
    </lineage>
</organism>
<keyword evidence="1" id="KW-0175">Coiled coil</keyword>
<accession>A0A7S3JBC7</accession>
<dbReference type="PANTHER" id="PTHR21683:SF2">
    <property type="entry name" value="COILED-COIL DOMAIN-CONTAINING PROTEIN 42 LIKE-2-LIKE"/>
    <property type="match status" value="1"/>
</dbReference>
<evidence type="ECO:0000256" key="1">
    <source>
        <dbReference type="SAM" id="Coils"/>
    </source>
</evidence>
<proteinExistence type="predicted"/>
<name>A0A7S3JBC7_9SPIT</name>
<dbReference type="AlphaFoldDB" id="A0A7S3JBC7"/>